<dbReference type="EMBL" id="UYJE01005480">
    <property type="protein sequence ID" value="VDI37685.1"/>
    <property type="molecule type" value="Genomic_DNA"/>
</dbReference>
<gene>
    <name evidence="1" type="ORF">MGAL_10B089637</name>
</gene>
<keyword evidence="2" id="KW-1185">Reference proteome</keyword>
<evidence type="ECO:0000313" key="1">
    <source>
        <dbReference type="EMBL" id="VDI37685.1"/>
    </source>
</evidence>
<accession>A0A8B6EPK0</accession>
<dbReference type="OrthoDB" id="10573195at2759"/>
<sequence>MSSKKIVSLQKKVREKKNSIHEQRNIFMALVDSFVSEADEQADRLLAEKDNGRFMQHYLDVMKILDQSYNSCVMLTAEAESLCGKTVIHEICS</sequence>
<name>A0A8B6EPK0_MYTGA</name>
<proteinExistence type="predicted"/>
<protein>
    <submittedName>
        <fullName evidence="1">Uncharacterized protein</fullName>
    </submittedName>
</protein>
<dbReference type="Proteomes" id="UP000596742">
    <property type="component" value="Unassembled WGS sequence"/>
</dbReference>
<evidence type="ECO:0000313" key="2">
    <source>
        <dbReference type="Proteomes" id="UP000596742"/>
    </source>
</evidence>
<reference evidence="1" key="1">
    <citation type="submission" date="2018-11" db="EMBL/GenBank/DDBJ databases">
        <authorList>
            <person name="Alioto T."/>
            <person name="Alioto T."/>
        </authorList>
    </citation>
    <scope>NUCLEOTIDE SEQUENCE</scope>
</reference>
<dbReference type="AlphaFoldDB" id="A0A8B6EPK0"/>
<organism evidence="1 2">
    <name type="scientific">Mytilus galloprovincialis</name>
    <name type="common">Mediterranean mussel</name>
    <dbReference type="NCBI Taxonomy" id="29158"/>
    <lineage>
        <taxon>Eukaryota</taxon>
        <taxon>Metazoa</taxon>
        <taxon>Spiralia</taxon>
        <taxon>Lophotrochozoa</taxon>
        <taxon>Mollusca</taxon>
        <taxon>Bivalvia</taxon>
        <taxon>Autobranchia</taxon>
        <taxon>Pteriomorphia</taxon>
        <taxon>Mytilida</taxon>
        <taxon>Mytiloidea</taxon>
        <taxon>Mytilidae</taxon>
        <taxon>Mytilinae</taxon>
        <taxon>Mytilus</taxon>
    </lineage>
</organism>
<comment type="caution">
    <text evidence="1">The sequence shown here is derived from an EMBL/GenBank/DDBJ whole genome shotgun (WGS) entry which is preliminary data.</text>
</comment>